<dbReference type="AlphaFoldDB" id="A0A9R1TQ24"/>
<gene>
    <name evidence="2 3" type="primary">LOC105273910</name>
</gene>
<keyword evidence="1" id="KW-1185">Reference proteome</keyword>
<accession>A0A9R1TQ24</accession>
<dbReference type="Proteomes" id="UP000694866">
    <property type="component" value="Unplaced"/>
</dbReference>
<dbReference type="RefSeq" id="XP_011314928.1">
    <property type="nucleotide sequence ID" value="XM_011316626.1"/>
</dbReference>
<dbReference type="GeneID" id="105273910"/>
<proteinExistence type="predicted"/>
<evidence type="ECO:0000313" key="1">
    <source>
        <dbReference type="Proteomes" id="UP000694866"/>
    </source>
</evidence>
<dbReference type="KEGG" id="fas:105273910"/>
<reference evidence="2 3" key="1">
    <citation type="submission" date="2025-04" db="UniProtKB">
        <authorList>
            <consortium name="RefSeq"/>
        </authorList>
    </citation>
    <scope>IDENTIFICATION</scope>
    <source>
        <strain evidence="2 3">USDA-PBARC FA_bdor</strain>
        <tissue evidence="2 3">Whole organism</tissue>
    </source>
</reference>
<sequence length="102" mass="11444">MIKESLRLDYKLVVAMARMPRLGIVGSGWMEGMKKGEWIKESGLLVLLAVIKGALSDEHEYSSISFQRLSSVTEILPPHLLPVFVGFQSQKERDQQDGSLQN</sequence>
<dbReference type="RefSeq" id="XP_011314929.1">
    <property type="nucleotide sequence ID" value="XM_011316627.1"/>
</dbReference>
<accession>A0A9R1TUE8</accession>
<evidence type="ECO:0000313" key="2">
    <source>
        <dbReference type="RefSeq" id="XP_011314928.1"/>
    </source>
</evidence>
<name>A0A9R1TQ24_9HYME</name>
<organism evidence="1 3">
    <name type="scientific">Fopius arisanus</name>
    <dbReference type="NCBI Taxonomy" id="64838"/>
    <lineage>
        <taxon>Eukaryota</taxon>
        <taxon>Metazoa</taxon>
        <taxon>Ecdysozoa</taxon>
        <taxon>Arthropoda</taxon>
        <taxon>Hexapoda</taxon>
        <taxon>Insecta</taxon>
        <taxon>Pterygota</taxon>
        <taxon>Neoptera</taxon>
        <taxon>Endopterygota</taxon>
        <taxon>Hymenoptera</taxon>
        <taxon>Apocrita</taxon>
        <taxon>Ichneumonoidea</taxon>
        <taxon>Braconidae</taxon>
        <taxon>Opiinae</taxon>
        <taxon>Fopius</taxon>
    </lineage>
</organism>
<protein>
    <submittedName>
        <fullName evidence="2 3">Uncharacterized protein</fullName>
    </submittedName>
</protein>
<evidence type="ECO:0000313" key="3">
    <source>
        <dbReference type="RefSeq" id="XP_011314929.1"/>
    </source>
</evidence>